<gene>
    <name evidence="1" type="ORF">M3B43_07995</name>
</gene>
<dbReference type="Pfam" id="PF03860">
    <property type="entry name" value="Csp"/>
    <property type="match status" value="1"/>
</dbReference>
<dbReference type="InterPro" id="IPR005560">
    <property type="entry name" value="Csp_YhjQ"/>
</dbReference>
<dbReference type="Proteomes" id="UP001205046">
    <property type="component" value="Unassembled WGS sequence"/>
</dbReference>
<dbReference type="PANTHER" id="PTHR37310">
    <property type="entry name" value="CYTOPLASMIC PROTEIN-RELATED"/>
    <property type="match status" value="1"/>
</dbReference>
<evidence type="ECO:0000313" key="2">
    <source>
        <dbReference type="Proteomes" id="UP001205046"/>
    </source>
</evidence>
<dbReference type="PANTHER" id="PTHR37310:SF1">
    <property type="entry name" value="CYTOPLASMIC PROTEIN"/>
    <property type="match status" value="1"/>
</dbReference>
<reference evidence="1 2" key="1">
    <citation type="submission" date="2022-04" db="EMBL/GenBank/DDBJ databases">
        <title>Human microbiome associated bacterial genomes.</title>
        <authorList>
            <person name="Sandstrom S."/>
            <person name="Salamzade R."/>
            <person name="Kalan L.R."/>
        </authorList>
    </citation>
    <scope>NUCLEOTIDE SEQUENCE [LARGE SCALE GENOMIC DNA]</scope>
    <source>
        <strain evidence="2">p3-SID767</strain>
    </source>
</reference>
<keyword evidence="2" id="KW-1185">Reference proteome</keyword>
<evidence type="ECO:0000313" key="1">
    <source>
        <dbReference type="EMBL" id="MCT1607267.1"/>
    </source>
</evidence>
<sequence length="137" mass="14744">MTHTTTTSMIETHPNGTTDLHVQELADCIAACFECVQTCIACADACLAEEMVTDLRNCIRLNLDCADLCATTGAVLSRRTGQNLTTVKAAIEACRTACAECAAECEKHADMHEHCRLCAEACRRCEQACADLLSVIS</sequence>
<dbReference type="EMBL" id="JALXMO010000019">
    <property type="protein sequence ID" value="MCT1607267.1"/>
    <property type="molecule type" value="Genomic_DNA"/>
</dbReference>
<protein>
    <submittedName>
        <fullName evidence="1">Four-helix bundle copper-binding protein</fullName>
    </submittedName>
</protein>
<dbReference type="InterPro" id="IPR044543">
    <property type="entry name" value="YHJQ-like"/>
</dbReference>
<dbReference type="RefSeq" id="WP_260073235.1">
    <property type="nucleotide sequence ID" value="NZ_JALXMO010000019.1"/>
</dbReference>
<comment type="caution">
    <text evidence="1">The sequence shown here is derived from an EMBL/GenBank/DDBJ whole genome shotgun (WGS) entry which is preliminary data.</text>
</comment>
<proteinExistence type="predicted"/>
<dbReference type="Gene3D" id="1.20.1270.360">
    <property type="match status" value="1"/>
</dbReference>
<organism evidence="1 2">
    <name type="scientific">Nesterenkonia massiliensis</name>
    <dbReference type="NCBI Taxonomy" id="1232429"/>
    <lineage>
        <taxon>Bacteria</taxon>
        <taxon>Bacillati</taxon>
        <taxon>Actinomycetota</taxon>
        <taxon>Actinomycetes</taxon>
        <taxon>Micrococcales</taxon>
        <taxon>Micrococcaceae</taxon>
        <taxon>Nesterenkonia</taxon>
    </lineage>
</organism>
<dbReference type="CDD" id="cd08026">
    <property type="entry name" value="DUF326"/>
    <property type="match status" value="1"/>
</dbReference>
<accession>A0ABT2HRF0</accession>
<name>A0ABT2HRF0_9MICC</name>